<feature type="region of interest" description="Disordered" evidence="1">
    <location>
        <begin position="55"/>
        <end position="80"/>
    </location>
</feature>
<accession>A0A0F8ZYL4</accession>
<dbReference type="EMBL" id="LAZR01045360">
    <property type="protein sequence ID" value="KKK99052.1"/>
    <property type="molecule type" value="Genomic_DNA"/>
</dbReference>
<dbReference type="AlphaFoldDB" id="A0A0F8ZYL4"/>
<gene>
    <name evidence="2" type="ORF">LCGC14_2636600</name>
</gene>
<sequence length="80" mass="9202">MMDEVPKCPDCLCAFLGVMVRVEINGSRKRMRIARCPQCGDEYALIKLKKLLKPQEGRSTGAQFPDEEIERPFRKMEGQQ</sequence>
<proteinExistence type="predicted"/>
<comment type="caution">
    <text evidence="2">The sequence shown here is derived from an EMBL/GenBank/DDBJ whole genome shotgun (WGS) entry which is preliminary data.</text>
</comment>
<name>A0A0F8ZYL4_9ZZZZ</name>
<feature type="compositionally biased region" description="Basic and acidic residues" evidence="1">
    <location>
        <begin position="70"/>
        <end position="80"/>
    </location>
</feature>
<organism evidence="2">
    <name type="scientific">marine sediment metagenome</name>
    <dbReference type="NCBI Taxonomy" id="412755"/>
    <lineage>
        <taxon>unclassified sequences</taxon>
        <taxon>metagenomes</taxon>
        <taxon>ecological metagenomes</taxon>
    </lineage>
</organism>
<reference evidence="2" key="1">
    <citation type="journal article" date="2015" name="Nature">
        <title>Complex archaea that bridge the gap between prokaryotes and eukaryotes.</title>
        <authorList>
            <person name="Spang A."/>
            <person name="Saw J.H."/>
            <person name="Jorgensen S.L."/>
            <person name="Zaremba-Niedzwiedzka K."/>
            <person name="Martijn J."/>
            <person name="Lind A.E."/>
            <person name="van Eijk R."/>
            <person name="Schleper C."/>
            <person name="Guy L."/>
            <person name="Ettema T.J."/>
        </authorList>
    </citation>
    <scope>NUCLEOTIDE SEQUENCE</scope>
</reference>
<evidence type="ECO:0000313" key="2">
    <source>
        <dbReference type="EMBL" id="KKK99052.1"/>
    </source>
</evidence>
<protein>
    <submittedName>
        <fullName evidence="2">Uncharacterized protein</fullName>
    </submittedName>
</protein>
<evidence type="ECO:0000256" key="1">
    <source>
        <dbReference type="SAM" id="MobiDB-lite"/>
    </source>
</evidence>